<dbReference type="NCBIfam" id="NF003641">
    <property type="entry name" value="PRK05279.1"/>
    <property type="match status" value="1"/>
</dbReference>
<evidence type="ECO:0000256" key="6">
    <source>
        <dbReference type="ARBA" id="ARBA00022679"/>
    </source>
</evidence>
<dbReference type="Pfam" id="PF00696">
    <property type="entry name" value="AA_kinase"/>
    <property type="match status" value="1"/>
</dbReference>
<comment type="subcellular location">
    <subcellularLocation>
        <location evidence="9">Cytoplasm</location>
    </subcellularLocation>
</comment>
<dbReference type="CDD" id="cd04301">
    <property type="entry name" value="NAT_SF"/>
    <property type="match status" value="1"/>
</dbReference>
<feature type="domain" description="N-acetyltransferase" evidence="10">
    <location>
        <begin position="295"/>
        <end position="434"/>
    </location>
</feature>
<dbReference type="Proteomes" id="UP001271640">
    <property type="component" value="Unassembled WGS sequence"/>
</dbReference>
<gene>
    <name evidence="9" type="primary">argA</name>
    <name evidence="11" type="ORF">FE394_11810</name>
</gene>
<name>A0ABU4SMK2_9GAMM</name>
<dbReference type="NCBIfam" id="TIGR01890">
    <property type="entry name" value="N-Ac-Glu-synth"/>
    <property type="match status" value="1"/>
</dbReference>
<evidence type="ECO:0000256" key="7">
    <source>
        <dbReference type="ARBA" id="ARBA00023315"/>
    </source>
</evidence>
<dbReference type="InterPro" id="IPR001048">
    <property type="entry name" value="Asp/Glu/Uridylate_kinase"/>
</dbReference>
<dbReference type="SUPFAM" id="SSF55729">
    <property type="entry name" value="Acyl-CoA N-acyltransferases (Nat)"/>
    <property type="match status" value="1"/>
</dbReference>
<evidence type="ECO:0000313" key="12">
    <source>
        <dbReference type="Proteomes" id="UP001271640"/>
    </source>
</evidence>
<dbReference type="InterPro" id="IPR033719">
    <property type="entry name" value="NAGS_kin"/>
</dbReference>
<organism evidence="11 12">
    <name type="scientific">Xenorhabdus littoralis</name>
    <dbReference type="NCBI Taxonomy" id="2582835"/>
    <lineage>
        <taxon>Bacteria</taxon>
        <taxon>Pseudomonadati</taxon>
        <taxon>Pseudomonadota</taxon>
        <taxon>Gammaproteobacteria</taxon>
        <taxon>Enterobacterales</taxon>
        <taxon>Morganellaceae</taxon>
        <taxon>Xenorhabdus</taxon>
    </lineage>
</organism>
<evidence type="ECO:0000256" key="9">
    <source>
        <dbReference type="HAMAP-Rule" id="MF_01105"/>
    </source>
</evidence>
<keyword evidence="4 9" id="KW-0055">Arginine biosynthesis</keyword>
<evidence type="ECO:0000256" key="8">
    <source>
        <dbReference type="ARBA" id="ARBA00048372"/>
    </source>
</evidence>
<dbReference type="PANTHER" id="PTHR30602:SF12">
    <property type="entry name" value="AMINO-ACID ACETYLTRANSFERASE NAGS1, CHLOROPLASTIC-RELATED"/>
    <property type="match status" value="1"/>
</dbReference>
<keyword evidence="12" id="KW-1185">Reference proteome</keyword>
<evidence type="ECO:0000259" key="10">
    <source>
        <dbReference type="PROSITE" id="PS51186"/>
    </source>
</evidence>
<keyword evidence="5 9" id="KW-0028">Amino-acid biosynthesis</keyword>
<keyword evidence="9" id="KW-0963">Cytoplasm</keyword>
<sequence>MKERNTELVEVFRQSVPYINAHRGRTFVIMLGGEAIAHDNFANIVNDIGLLHNLGIRLIVVYGARPQIEQNIAEHHCQPIYHKHIRVTDAKTLDLVKEAAGLLQLDITARLSMNLSNTPLQGAHINVVSGNFIIAQPLGVDDGIDYCHSGRIRRIDEDAINRQLDNNTIVLIGPVAVSVTGESFNLTTEEIATQLAIKLKAEKLIGFCSSQGVLNAEGNTLSEILPNEAEACLNELENAGEHYSGTVRFLRGAIKACRRGIRRSHLISYQENGSLVQELFSRQGIGTQIVMESSEQIRRANINDIGGILELIRPLEQQGILVRRSREQLEMEIDKFTLIELDNVTIACAALYPYPDEKIGEMACVAVHPDYRNSSRGEVLLDAISNQAKQMGLEKLFVLTTRSIHWFQEKGFEPAGIDILPEEKQTLYNFQRCSKILMLNLQTQ</sequence>
<reference evidence="12" key="1">
    <citation type="journal article" date="2024" name="Toxins">
        <title>Genome Sequence Analysis of Native Xenorhabdus Strains Isolated from Entomopathogenic Nematodes in Argentina.</title>
        <authorList>
            <person name="Palma L."/>
            <person name="Frizzo L."/>
            <person name="Kaiser S."/>
            <person name="Berry C."/>
            <person name="Caballero P."/>
            <person name="Bode H.B."/>
            <person name="Del Valle E.E."/>
        </authorList>
    </citation>
    <scope>NUCLEOTIDE SEQUENCE [LARGE SCALE GENOMIC DNA]</scope>
    <source>
        <strain evidence="12">Reich</strain>
    </source>
</reference>
<keyword evidence="7 9" id="KW-0012">Acyltransferase</keyword>
<accession>A0ABU4SMK2</accession>
<dbReference type="Gene3D" id="3.40.630.30">
    <property type="match status" value="1"/>
</dbReference>
<evidence type="ECO:0000256" key="5">
    <source>
        <dbReference type="ARBA" id="ARBA00022605"/>
    </source>
</evidence>
<dbReference type="InterPro" id="IPR010167">
    <property type="entry name" value="NH2A_AcTrfase"/>
</dbReference>
<comment type="caution">
    <text evidence="11">The sequence shown here is derived from an EMBL/GenBank/DDBJ whole genome shotgun (WGS) entry which is preliminary data.</text>
</comment>
<evidence type="ECO:0000313" key="11">
    <source>
        <dbReference type="EMBL" id="MDX7999872.1"/>
    </source>
</evidence>
<comment type="pathway">
    <text evidence="1 9">Amino-acid biosynthesis; L-arginine biosynthesis; N(2)-acetyl-L-ornithine from L-glutamate: step 1/4.</text>
</comment>
<dbReference type="PROSITE" id="PS51186">
    <property type="entry name" value="GNAT"/>
    <property type="match status" value="1"/>
</dbReference>
<dbReference type="EC" id="2.3.1.1" evidence="9"/>
<dbReference type="InterPro" id="IPR036393">
    <property type="entry name" value="AceGlu_kinase-like_sf"/>
</dbReference>
<evidence type="ECO:0000256" key="3">
    <source>
        <dbReference type="ARBA" id="ARBA00011643"/>
    </source>
</evidence>
<evidence type="ECO:0000256" key="2">
    <source>
        <dbReference type="ARBA" id="ARBA00009145"/>
    </source>
</evidence>
<dbReference type="HAMAP" id="MF_01105">
    <property type="entry name" value="N_acetyl_glu_synth"/>
    <property type="match status" value="1"/>
</dbReference>
<dbReference type="PANTHER" id="PTHR30602">
    <property type="entry name" value="AMINO-ACID ACETYLTRANSFERASE"/>
    <property type="match status" value="1"/>
</dbReference>
<keyword evidence="6 9" id="KW-0808">Transferase</keyword>
<dbReference type="InterPro" id="IPR016181">
    <property type="entry name" value="Acyl_CoA_acyltransferase"/>
</dbReference>
<dbReference type="RefSeq" id="WP_319926590.1">
    <property type="nucleotide sequence ID" value="NZ_VCDP01000042.1"/>
</dbReference>
<dbReference type="Pfam" id="PF00583">
    <property type="entry name" value="Acetyltransf_1"/>
    <property type="match status" value="1"/>
</dbReference>
<dbReference type="InterPro" id="IPR000182">
    <property type="entry name" value="GNAT_dom"/>
</dbReference>
<dbReference type="PIRSF" id="PIRSF000423">
    <property type="entry name" value="ArgA"/>
    <property type="match status" value="1"/>
</dbReference>
<comment type="similarity">
    <text evidence="2 9">Belongs to the acetyltransferase family. ArgA subfamily.</text>
</comment>
<evidence type="ECO:0000256" key="4">
    <source>
        <dbReference type="ARBA" id="ARBA00022571"/>
    </source>
</evidence>
<protein>
    <recommendedName>
        <fullName evidence="9">Amino-acid acetyltransferase</fullName>
        <ecNumber evidence="9">2.3.1.1</ecNumber>
    </recommendedName>
    <alternativeName>
        <fullName evidence="9">N-acetylglutamate synthase</fullName>
        <shortName evidence="9">AGS</shortName>
        <shortName evidence="9">NAGS</shortName>
    </alternativeName>
</protein>
<proteinExistence type="inferred from homology"/>
<evidence type="ECO:0000256" key="1">
    <source>
        <dbReference type="ARBA" id="ARBA00004925"/>
    </source>
</evidence>
<dbReference type="Gene3D" id="3.40.1160.10">
    <property type="entry name" value="Acetylglutamate kinase-like"/>
    <property type="match status" value="1"/>
</dbReference>
<dbReference type="CDD" id="cd04237">
    <property type="entry name" value="AAK_NAGS-ABP"/>
    <property type="match status" value="1"/>
</dbReference>
<dbReference type="SUPFAM" id="SSF53633">
    <property type="entry name" value="Carbamate kinase-like"/>
    <property type="match status" value="1"/>
</dbReference>
<comment type="catalytic activity">
    <reaction evidence="8 9">
        <text>L-glutamate + acetyl-CoA = N-acetyl-L-glutamate + CoA + H(+)</text>
        <dbReference type="Rhea" id="RHEA:24292"/>
        <dbReference type="ChEBI" id="CHEBI:15378"/>
        <dbReference type="ChEBI" id="CHEBI:29985"/>
        <dbReference type="ChEBI" id="CHEBI:44337"/>
        <dbReference type="ChEBI" id="CHEBI:57287"/>
        <dbReference type="ChEBI" id="CHEBI:57288"/>
        <dbReference type="EC" id="2.3.1.1"/>
    </reaction>
</comment>
<dbReference type="GO" id="GO:0016746">
    <property type="term" value="F:acyltransferase activity"/>
    <property type="evidence" value="ECO:0007669"/>
    <property type="project" value="UniProtKB-KW"/>
</dbReference>
<dbReference type="EMBL" id="VCDP01000042">
    <property type="protein sequence ID" value="MDX7999872.1"/>
    <property type="molecule type" value="Genomic_DNA"/>
</dbReference>
<comment type="subunit">
    <text evidence="3 9">Homohexamer.</text>
</comment>